<dbReference type="Proteomes" id="UP000466906">
    <property type="component" value="Chromosome"/>
</dbReference>
<feature type="region of interest" description="Disordered" evidence="3">
    <location>
        <begin position="1"/>
        <end position="38"/>
    </location>
</feature>
<evidence type="ECO:0000256" key="4">
    <source>
        <dbReference type="SAM" id="Phobius"/>
    </source>
</evidence>
<sequence length="206" mass="21862">MQESLAEDGDVDATTDEPTDGSAADTEVDPSGGASGSAQSGWLRYWTSPVAPAMLTGVLIVAVLTGLAGWLGFRTQQSDNEAARRDLFLQVGRQSAVNLTTIDWQSADSDVQRILNGATGSFYDDFANRSQPFIEVVKQARSQSVGTVTAAGIESASADAAQILVSVEVKTSNAGVPEQEPRAWRMRISVQKVDDHAKVSNVEFVA</sequence>
<feature type="compositionally biased region" description="Acidic residues" evidence="3">
    <location>
        <begin position="1"/>
        <end position="19"/>
    </location>
</feature>
<evidence type="ECO:0000256" key="1">
    <source>
        <dbReference type="ARBA" id="ARBA00004370"/>
    </source>
</evidence>
<gene>
    <name evidence="5" type="ORF">MALV_28210</name>
</gene>
<keyword evidence="4" id="KW-0812">Transmembrane</keyword>
<evidence type="ECO:0008006" key="7">
    <source>
        <dbReference type="Google" id="ProtNLM"/>
    </source>
</evidence>
<dbReference type="RefSeq" id="WP_163664864.1">
    <property type="nucleotide sequence ID" value="NZ_AP022565.1"/>
</dbReference>
<dbReference type="EMBL" id="AP022565">
    <property type="protein sequence ID" value="BBX27696.1"/>
    <property type="molecule type" value="Genomic_DNA"/>
</dbReference>
<feature type="transmembrane region" description="Helical" evidence="4">
    <location>
        <begin position="50"/>
        <end position="73"/>
    </location>
</feature>
<evidence type="ECO:0000313" key="6">
    <source>
        <dbReference type="Proteomes" id="UP000466906"/>
    </source>
</evidence>
<protein>
    <recommendedName>
        <fullName evidence="7">Mce associated membrane protein</fullName>
    </recommendedName>
</protein>
<evidence type="ECO:0000256" key="2">
    <source>
        <dbReference type="ARBA" id="ARBA00023136"/>
    </source>
</evidence>
<dbReference type="KEGG" id="malv:MALV_28210"/>
<dbReference type="PANTHER" id="PTHR37042:SF4">
    <property type="entry name" value="OUTER MEMBRANE PROTEIN RV1973"/>
    <property type="match status" value="1"/>
</dbReference>
<organism evidence="5 6">
    <name type="scientific">Mycolicibacterium alvei</name>
    <dbReference type="NCBI Taxonomy" id="67081"/>
    <lineage>
        <taxon>Bacteria</taxon>
        <taxon>Bacillati</taxon>
        <taxon>Actinomycetota</taxon>
        <taxon>Actinomycetes</taxon>
        <taxon>Mycobacteriales</taxon>
        <taxon>Mycobacteriaceae</taxon>
        <taxon>Mycolicibacterium</taxon>
    </lineage>
</organism>
<keyword evidence="2 4" id="KW-0472">Membrane</keyword>
<evidence type="ECO:0000256" key="3">
    <source>
        <dbReference type="SAM" id="MobiDB-lite"/>
    </source>
</evidence>
<keyword evidence="6" id="KW-1185">Reference proteome</keyword>
<proteinExistence type="predicted"/>
<dbReference type="AlphaFoldDB" id="A0A6N4URM2"/>
<keyword evidence="4" id="KW-1133">Transmembrane helix</keyword>
<dbReference type="GO" id="GO:0016020">
    <property type="term" value="C:membrane"/>
    <property type="evidence" value="ECO:0007669"/>
    <property type="project" value="UniProtKB-SubCell"/>
</dbReference>
<name>A0A6N4URM2_9MYCO</name>
<reference evidence="5 6" key="1">
    <citation type="journal article" date="2019" name="Emerg. Microbes Infect.">
        <title>Comprehensive subspecies identification of 175 nontuberculous mycobacteria species based on 7547 genomic profiles.</title>
        <authorList>
            <person name="Matsumoto Y."/>
            <person name="Kinjo T."/>
            <person name="Motooka D."/>
            <person name="Nabeya D."/>
            <person name="Jung N."/>
            <person name="Uechi K."/>
            <person name="Horii T."/>
            <person name="Iida T."/>
            <person name="Fujita J."/>
            <person name="Nakamura S."/>
        </authorList>
    </citation>
    <scope>NUCLEOTIDE SEQUENCE [LARGE SCALE GENOMIC DNA]</scope>
    <source>
        <strain evidence="5 6">JCM 12272</strain>
    </source>
</reference>
<dbReference type="PANTHER" id="PTHR37042">
    <property type="entry name" value="OUTER MEMBRANE PROTEIN RV1973"/>
    <property type="match status" value="1"/>
</dbReference>
<evidence type="ECO:0000313" key="5">
    <source>
        <dbReference type="EMBL" id="BBX27696.1"/>
    </source>
</evidence>
<comment type="subcellular location">
    <subcellularLocation>
        <location evidence="1">Membrane</location>
    </subcellularLocation>
</comment>
<accession>A0A6N4URM2</accession>